<sequence length="258" mass="26831">MATRAIERPSLLDRVNPVTPFLAAVVLSLPLLTTIDVVSASVALVLGLAGLLVAGVRPGTIVRRTWPVLVAAPLSGVSMLLYAEPAGRVHLRVWLAVVSDDSIALAVAIVLRVLAIGVPTLAILGGIDATRLGDGLAQVLRLPARFVLAALAGIRLFGVLRDDWDALAAARRARGLGDGGRIRRWSGMAFTMLVIAVRRGGRLATAMEARGFGHGERTWARPSRLGPADAVLLGATVLVVVAALGTSIATGSFRLVGT</sequence>
<evidence type="ECO:0000256" key="6">
    <source>
        <dbReference type="SAM" id="Phobius"/>
    </source>
</evidence>
<feature type="transmembrane region" description="Helical" evidence="6">
    <location>
        <begin position="66"/>
        <end position="83"/>
    </location>
</feature>
<dbReference type="EMBL" id="BAAAQT010000005">
    <property type="protein sequence ID" value="GAA2172709.1"/>
    <property type="molecule type" value="Genomic_DNA"/>
</dbReference>
<name>A0ABP5MI81_9MICO</name>
<dbReference type="PANTHER" id="PTHR34857:SF2">
    <property type="entry name" value="SLL0384 PROTEIN"/>
    <property type="match status" value="1"/>
</dbReference>
<feature type="transmembrane region" description="Helical" evidence="6">
    <location>
        <begin position="21"/>
        <end position="54"/>
    </location>
</feature>
<evidence type="ECO:0000256" key="1">
    <source>
        <dbReference type="ARBA" id="ARBA00004141"/>
    </source>
</evidence>
<dbReference type="InterPro" id="IPR003339">
    <property type="entry name" value="ABC/ECF_trnsptr_transmembrane"/>
</dbReference>
<dbReference type="Pfam" id="PF02361">
    <property type="entry name" value="CbiQ"/>
    <property type="match status" value="1"/>
</dbReference>
<feature type="transmembrane region" description="Helical" evidence="6">
    <location>
        <begin position="103"/>
        <end position="127"/>
    </location>
</feature>
<reference evidence="8" key="1">
    <citation type="journal article" date="2019" name="Int. J. Syst. Evol. Microbiol.">
        <title>The Global Catalogue of Microorganisms (GCM) 10K type strain sequencing project: providing services to taxonomists for standard genome sequencing and annotation.</title>
        <authorList>
            <consortium name="The Broad Institute Genomics Platform"/>
            <consortium name="The Broad Institute Genome Sequencing Center for Infectious Disease"/>
            <person name="Wu L."/>
            <person name="Ma J."/>
        </authorList>
    </citation>
    <scope>NUCLEOTIDE SEQUENCE [LARGE SCALE GENOMIC DNA]</scope>
    <source>
        <strain evidence="8">JCM 16026</strain>
    </source>
</reference>
<proteinExistence type="predicted"/>
<comment type="subcellular location">
    <subcellularLocation>
        <location evidence="1">Membrane</location>
        <topology evidence="1">Multi-pass membrane protein</topology>
    </subcellularLocation>
</comment>
<keyword evidence="4 6" id="KW-1133">Transmembrane helix</keyword>
<evidence type="ECO:0000313" key="8">
    <source>
        <dbReference type="Proteomes" id="UP001501599"/>
    </source>
</evidence>
<keyword evidence="3 6" id="KW-0812">Transmembrane</keyword>
<evidence type="ECO:0000256" key="3">
    <source>
        <dbReference type="ARBA" id="ARBA00022692"/>
    </source>
</evidence>
<feature type="transmembrane region" description="Helical" evidence="6">
    <location>
        <begin position="231"/>
        <end position="256"/>
    </location>
</feature>
<comment type="caution">
    <text evidence="7">The sequence shown here is derived from an EMBL/GenBank/DDBJ whole genome shotgun (WGS) entry which is preliminary data.</text>
</comment>
<dbReference type="PANTHER" id="PTHR34857">
    <property type="entry name" value="SLL0384 PROTEIN"/>
    <property type="match status" value="1"/>
</dbReference>
<keyword evidence="8" id="KW-1185">Reference proteome</keyword>
<dbReference type="InterPro" id="IPR051611">
    <property type="entry name" value="ECF_transporter_component"/>
</dbReference>
<keyword evidence="5 6" id="KW-0472">Membrane</keyword>
<accession>A0ABP5MI81</accession>
<gene>
    <name evidence="7" type="ORF">GCM10009846_11740</name>
</gene>
<evidence type="ECO:0000256" key="2">
    <source>
        <dbReference type="ARBA" id="ARBA00022475"/>
    </source>
</evidence>
<evidence type="ECO:0000256" key="5">
    <source>
        <dbReference type="ARBA" id="ARBA00023136"/>
    </source>
</evidence>
<dbReference type="Proteomes" id="UP001501599">
    <property type="component" value="Unassembled WGS sequence"/>
</dbReference>
<evidence type="ECO:0000313" key="7">
    <source>
        <dbReference type="EMBL" id="GAA2172709.1"/>
    </source>
</evidence>
<evidence type="ECO:0000256" key="4">
    <source>
        <dbReference type="ARBA" id="ARBA00022989"/>
    </source>
</evidence>
<organism evidence="7 8">
    <name type="scientific">Agrococcus versicolor</name>
    <dbReference type="NCBI Taxonomy" id="501482"/>
    <lineage>
        <taxon>Bacteria</taxon>
        <taxon>Bacillati</taxon>
        <taxon>Actinomycetota</taxon>
        <taxon>Actinomycetes</taxon>
        <taxon>Micrococcales</taxon>
        <taxon>Microbacteriaceae</taxon>
        <taxon>Agrococcus</taxon>
    </lineage>
</organism>
<keyword evidence="2" id="KW-1003">Cell membrane</keyword>
<dbReference type="CDD" id="cd16914">
    <property type="entry name" value="EcfT"/>
    <property type="match status" value="1"/>
</dbReference>
<protein>
    <submittedName>
        <fullName evidence="7">Energy-coupling factor transporter transmembrane component T</fullName>
    </submittedName>
</protein>